<feature type="transmembrane region" description="Helical" evidence="1">
    <location>
        <begin position="94"/>
        <end position="116"/>
    </location>
</feature>
<feature type="domain" description="DUF7775" evidence="2">
    <location>
        <begin position="24"/>
        <end position="161"/>
    </location>
</feature>
<proteinExistence type="evidence at transcript level"/>
<feature type="transmembrane region" description="Helical" evidence="1">
    <location>
        <begin position="136"/>
        <end position="161"/>
    </location>
</feature>
<protein>
    <submittedName>
        <fullName evidence="3">GH14752 gene product from transcript GH14752-RA</fullName>
    </submittedName>
</protein>
<keyword evidence="1" id="KW-1133">Transmembrane helix</keyword>
<accession>V9IGM9</accession>
<feature type="transmembrane region" description="Helical" evidence="1">
    <location>
        <begin position="62"/>
        <end position="82"/>
    </location>
</feature>
<dbReference type="KEGG" id="acer:108003118"/>
<dbReference type="InterPro" id="IPR036259">
    <property type="entry name" value="MFS_trans_sf"/>
</dbReference>
<evidence type="ECO:0000259" key="2">
    <source>
        <dbReference type="Pfam" id="PF24985"/>
    </source>
</evidence>
<dbReference type="PANTHER" id="PTHR36692:SF2">
    <property type="entry name" value="GEO12064P1"/>
    <property type="match status" value="1"/>
</dbReference>
<dbReference type="Pfam" id="PF24985">
    <property type="entry name" value="DUF7775"/>
    <property type="match status" value="1"/>
</dbReference>
<sequence>MADESQQESQPAHKERKIMNYLPFSLKILEIILAVFSIGLIVDPLNSFQKFLIKSHFKLDDAAIIYITIAGYIIINTLFIICQILGDRIPKRTLVIFSSVGALLHIVAGSVIVYNWRKILGPYYNNNEFYPSKQYMDMFISGAVFTFANAVVFILEVFFIIKFSSKSTE</sequence>
<dbReference type="EMBL" id="JR043986">
    <property type="protein sequence ID" value="AEY59827.1"/>
    <property type="molecule type" value="mRNA"/>
</dbReference>
<dbReference type="InterPro" id="IPR038976">
    <property type="entry name" value="Ssk"/>
</dbReference>
<evidence type="ECO:0000256" key="1">
    <source>
        <dbReference type="SAM" id="Phobius"/>
    </source>
</evidence>
<dbReference type="GO" id="GO:0019991">
    <property type="term" value="P:septate junction assembly"/>
    <property type="evidence" value="ECO:0007669"/>
    <property type="project" value="InterPro"/>
</dbReference>
<evidence type="ECO:0000313" key="3">
    <source>
        <dbReference type="EMBL" id="AEY59827.1"/>
    </source>
</evidence>
<keyword evidence="1" id="KW-0812">Transmembrane</keyword>
<gene>
    <name evidence="3" type="ORF">ACCB05193</name>
</gene>
<organism evidence="3">
    <name type="scientific">Apis cerana</name>
    <name type="common">Indian honeybee</name>
    <dbReference type="NCBI Taxonomy" id="7461"/>
    <lineage>
        <taxon>Eukaryota</taxon>
        <taxon>Metazoa</taxon>
        <taxon>Ecdysozoa</taxon>
        <taxon>Arthropoda</taxon>
        <taxon>Hexapoda</taxon>
        <taxon>Insecta</taxon>
        <taxon>Pterygota</taxon>
        <taxon>Neoptera</taxon>
        <taxon>Endopterygota</taxon>
        <taxon>Hymenoptera</taxon>
        <taxon>Apocrita</taxon>
        <taxon>Aculeata</taxon>
        <taxon>Apoidea</taxon>
        <taxon>Anthophila</taxon>
        <taxon>Apidae</taxon>
        <taxon>Apis</taxon>
    </lineage>
</organism>
<dbReference type="GO" id="GO:0005886">
    <property type="term" value="C:plasma membrane"/>
    <property type="evidence" value="ECO:0007669"/>
    <property type="project" value="TreeGrafter"/>
</dbReference>
<name>V9IGM9_APICE</name>
<keyword evidence="1" id="KW-0472">Membrane</keyword>
<dbReference type="AlphaFoldDB" id="V9IGM9"/>
<reference evidence="3" key="1">
    <citation type="submission" date="2011-11" db="EMBL/GenBank/DDBJ databases">
        <title>Decoding the brain transcriptome of the Eastern honeybee (Apis cerana) based on pyrosequencing.</title>
        <authorList>
            <person name="Sun L."/>
            <person name="Zheng H."/>
            <person name="Wang Y."/>
            <person name="Xie X."/>
            <person name="Zhu Y."/>
            <person name="Gu W."/>
            <person name="Wang S."/>
        </authorList>
    </citation>
    <scope>NUCLEOTIDE SEQUENCE</scope>
    <source>
        <tissue evidence="3">Brain</tissue>
    </source>
</reference>
<dbReference type="PANTHER" id="PTHR36692">
    <property type="entry name" value="PROTEIN SNAKESKIN"/>
    <property type="match status" value="1"/>
</dbReference>
<dbReference type="SUPFAM" id="SSF103473">
    <property type="entry name" value="MFS general substrate transporter"/>
    <property type="match status" value="1"/>
</dbReference>
<feature type="transmembrane region" description="Helical" evidence="1">
    <location>
        <begin position="21"/>
        <end position="42"/>
    </location>
</feature>
<dbReference type="InterPro" id="IPR056677">
    <property type="entry name" value="DUF7775"/>
</dbReference>